<evidence type="ECO:0000256" key="1">
    <source>
        <dbReference type="ARBA" id="ARBA00006257"/>
    </source>
</evidence>
<keyword evidence="13" id="KW-0732">Signal</keyword>
<feature type="signal peptide" evidence="13">
    <location>
        <begin position="1"/>
        <end position="30"/>
    </location>
</feature>
<keyword evidence="15" id="KW-1185">Reference proteome</keyword>
<dbReference type="GO" id="GO:0009306">
    <property type="term" value="P:protein secretion"/>
    <property type="evidence" value="ECO:0007669"/>
    <property type="project" value="UniProtKB-UniRule"/>
</dbReference>
<dbReference type="GO" id="GO:0005886">
    <property type="term" value="C:plasma membrane"/>
    <property type="evidence" value="ECO:0007669"/>
    <property type="project" value="UniProtKB-SubCell"/>
</dbReference>
<keyword evidence="10" id="KW-0975">Bacterial flagellum</keyword>
<protein>
    <recommendedName>
        <fullName evidence="2 12">Flagellar biosynthetic protein FliP</fullName>
    </recommendedName>
</protein>
<dbReference type="GO" id="GO:0044781">
    <property type="term" value="P:bacterial-type flagellum organization"/>
    <property type="evidence" value="ECO:0007669"/>
    <property type="project" value="UniProtKB-UniRule"/>
</dbReference>
<evidence type="ECO:0000256" key="6">
    <source>
        <dbReference type="ARBA" id="ARBA00022795"/>
    </source>
</evidence>
<dbReference type="Pfam" id="PF00813">
    <property type="entry name" value="FliP"/>
    <property type="match status" value="1"/>
</dbReference>
<keyword evidence="5 12" id="KW-0812">Transmembrane</keyword>
<comment type="function">
    <text evidence="12">Plays a role in the flagellum-specific transport system.</text>
</comment>
<feature type="chain" id="PRO_5002874188" description="Flagellar biosynthetic protein FliP" evidence="13">
    <location>
        <begin position="31"/>
        <end position="266"/>
    </location>
</feature>
<dbReference type="RefSeq" id="WP_015925483.1">
    <property type="nucleotide sequence ID" value="NC_011898.1"/>
</dbReference>
<dbReference type="STRING" id="394503.Ccel_2035"/>
<keyword evidence="14" id="KW-0282">Flagellum</keyword>
<dbReference type="eggNOG" id="COG1338">
    <property type="taxonomic scope" value="Bacteria"/>
</dbReference>
<keyword evidence="8 12" id="KW-1133">Transmembrane helix</keyword>
<keyword evidence="11 12" id="KW-1006">Bacterial flagellum protein export</keyword>
<dbReference type="Proteomes" id="UP000001349">
    <property type="component" value="Chromosome"/>
</dbReference>
<dbReference type="NCBIfam" id="TIGR01103">
    <property type="entry name" value="fliP"/>
    <property type="match status" value="1"/>
</dbReference>
<dbReference type="PANTHER" id="PTHR30587">
    <property type="entry name" value="FLAGELLAR BIOSYNTHETIC PROTEIN FLIP"/>
    <property type="match status" value="1"/>
</dbReference>
<gene>
    <name evidence="12" type="primary">fliP</name>
    <name evidence="14" type="ordered locus">Ccel_2035</name>
</gene>
<evidence type="ECO:0000256" key="11">
    <source>
        <dbReference type="ARBA" id="ARBA00023225"/>
    </source>
</evidence>
<proteinExistence type="inferred from homology"/>
<organism evidence="14 15">
    <name type="scientific">Ruminiclostridium cellulolyticum (strain ATCC 35319 / DSM 5812 / JCM 6584 / H10)</name>
    <name type="common">Clostridium cellulolyticum</name>
    <dbReference type="NCBI Taxonomy" id="394503"/>
    <lineage>
        <taxon>Bacteria</taxon>
        <taxon>Bacillati</taxon>
        <taxon>Bacillota</taxon>
        <taxon>Clostridia</taxon>
        <taxon>Eubacteriales</taxon>
        <taxon>Oscillospiraceae</taxon>
        <taxon>Ruminiclostridium</taxon>
    </lineage>
</organism>
<reference evidence="14 15" key="1">
    <citation type="submission" date="2009-01" db="EMBL/GenBank/DDBJ databases">
        <title>Complete sequence of Clostridium cellulolyticum H10.</title>
        <authorList>
            <consortium name="US DOE Joint Genome Institute"/>
            <person name="Lucas S."/>
            <person name="Copeland A."/>
            <person name="Lapidus A."/>
            <person name="Glavina del Rio T."/>
            <person name="Dalin E."/>
            <person name="Tice H."/>
            <person name="Bruce D."/>
            <person name="Goodwin L."/>
            <person name="Pitluck S."/>
            <person name="Chertkov O."/>
            <person name="Saunders E."/>
            <person name="Brettin T."/>
            <person name="Detter J.C."/>
            <person name="Han C."/>
            <person name="Larimer F."/>
            <person name="Land M."/>
            <person name="Hauser L."/>
            <person name="Kyrpides N."/>
            <person name="Ivanova N."/>
            <person name="Zhou J."/>
            <person name="Richardson P."/>
        </authorList>
    </citation>
    <scope>NUCLEOTIDE SEQUENCE [LARGE SCALE GENOMIC DNA]</scope>
    <source>
        <strain evidence="15">ATCC 35319 / DSM 5812 / JCM 6584 / H10</strain>
    </source>
</reference>
<keyword evidence="14" id="KW-0969">Cilium</keyword>
<feature type="transmembrane region" description="Helical" evidence="12">
    <location>
        <begin position="206"/>
        <end position="232"/>
    </location>
</feature>
<evidence type="ECO:0000256" key="13">
    <source>
        <dbReference type="SAM" id="SignalP"/>
    </source>
</evidence>
<evidence type="ECO:0000256" key="2">
    <source>
        <dbReference type="ARBA" id="ARBA00021714"/>
    </source>
</evidence>
<keyword evidence="7 12" id="KW-0653">Protein transport</keyword>
<evidence type="ECO:0000256" key="5">
    <source>
        <dbReference type="ARBA" id="ARBA00022692"/>
    </source>
</evidence>
<name>B8I3N8_RUMCH</name>
<keyword evidence="4 12" id="KW-1003">Cell membrane</keyword>
<dbReference type="PANTHER" id="PTHR30587:SF0">
    <property type="entry name" value="FLAGELLAR BIOSYNTHETIC PROTEIN FLIP"/>
    <property type="match status" value="1"/>
</dbReference>
<evidence type="ECO:0000313" key="15">
    <source>
        <dbReference type="Proteomes" id="UP000001349"/>
    </source>
</evidence>
<dbReference type="EMBL" id="CP001348">
    <property type="protein sequence ID" value="ACL76381.1"/>
    <property type="molecule type" value="Genomic_DNA"/>
</dbReference>
<dbReference type="HOGENOM" id="CLU_042028_0_1_9"/>
<sequence length="266" mass="29449" precursor="true">MNKKRKFKRLIMFTAILTVIFCLMGGQALAEPTVSVTRDGINIGASSDPKEVSSSIQLLIALTVLAIAPSILIMMTGFTRIIIILSFLRNALGTQQMPPNQVLIGLALFITLFVMSPVLSDINENAFQPYSDGKITQQQAIDKSSQTIKTWMVKQIFSNNREKDLELFMTLGGQKDPIRVQDASKLSLTIVAPAFLISELTIAFKFGFLIFLPFLIIDMVVSSALMSMGMMMLPPIMISLPFKILLFVLVDGWSMLTQSIITSFAR</sequence>
<dbReference type="GO" id="GO:0009425">
    <property type="term" value="C:bacterial-type flagellum basal body"/>
    <property type="evidence" value="ECO:0007669"/>
    <property type="project" value="UniProtKB-SubCell"/>
</dbReference>
<evidence type="ECO:0000256" key="9">
    <source>
        <dbReference type="ARBA" id="ARBA00023136"/>
    </source>
</evidence>
<evidence type="ECO:0000256" key="10">
    <source>
        <dbReference type="ARBA" id="ARBA00023143"/>
    </source>
</evidence>
<dbReference type="KEGG" id="cce:Ccel_2035"/>
<keyword evidence="3 12" id="KW-0813">Transport</keyword>
<comment type="subcellular location">
    <subcellularLocation>
        <location evidence="12">Cell membrane</location>
        <topology evidence="12">Multi-pass membrane protein</topology>
    </subcellularLocation>
    <subcellularLocation>
        <location evidence="12">Bacterial flagellum basal body</location>
    </subcellularLocation>
</comment>
<evidence type="ECO:0000256" key="12">
    <source>
        <dbReference type="RuleBase" id="RU362069"/>
    </source>
</evidence>
<accession>B8I3N8</accession>
<dbReference type="PRINTS" id="PR01302">
    <property type="entry name" value="TYPE3IMPPROT"/>
</dbReference>
<evidence type="ECO:0000256" key="4">
    <source>
        <dbReference type="ARBA" id="ARBA00022475"/>
    </source>
</evidence>
<dbReference type="OrthoDB" id="9805111at2"/>
<dbReference type="AlphaFoldDB" id="B8I3N8"/>
<dbReference type="InterPro" id="IPR005838">
    <property type="entry name" value="T3SS_IM_P"/>
</dbReference>
<keyword evidence="14" id="KW-0966">Cell projection</keyword>
<evidence type="ECO:0000313" key="14">
    <source>
        <dbReference type="EMBL" id="ACL76381.1"/>
    </source>
</evidence>
<keyword evidence="9 12" id="KW-0472">Membrane</keyword>
<keyword evidence="6 12" id="KW-1005">Bacterial flagellum biogenesis</keyword>
<evidence type="ECO:0000256" key="8">
    <source>
        <dbReference type="ARBA" id="ARBA00022989"/>
    </source>
</evidence>
<feature type="transmembrane region" description="Helical" evidence="12">
    <location>
        <begin position="58"/>
        <end position="88"/>
    </location>
</feature>
<comment type="similarity">
    <text evidence="1 12">Belongs to the FliP/MopC/SpaP family.</text>
</comment>
<evidence type="ECO:0000256" key="7">
    <source>
        <dbReference type="ARBA" id="ARBA00022927"/>
    </source>
</evidence>
<dbReference type="InterPro" id="IPR005837">
    <property type="entry name" value="FliP"/>
</dbReference>
<comment type="caution">
    <text evidence="12">Lacks conserved residue(s) required for the propagation of feature annotation.</text>
</comment>
<dbReference type="PRINTS" id="PR00951">
    <property type="entry name" value="FLGBIOSNFLIP"/>
</dbReference>
<evidence type="ECO:0000256" key="3">
    <source>
        <dbReference type="ARBA" id="ARBA00022448"/>
    </source>
</evidence>
<dbReference type="NCBIfam" id="NF009438">
    <property type="entry name" value="PRK12797.1"/>
    <property type="match status" value="1"/>
</dbReference>
<dbReference type="PROSITE" id="PS01061">
    <property type="entry name" value="FLIP_2"/>
    <property type="match status" value="1"/>
</dbReference>